<gene>
    <name evidence="2" type="ORF">LCGC14_3161720</name>
</gene>
<dbReference type="AlphaFoldDB" id="A0A0F8YFF0"/>
<reference evidence="2" key="1">
    <citation type="journal article" date="2015" name="Nature">
        <title>Complex archaea that bridge the gap between prokaryotes and eukaryotes.</title>
        <authorList>
            <person name="Spang A."/>
            <person name="Saw J.H."/>
            <person name="Jorgensen S.L."/>
            <person name="Zaremba-Niedzwiedzka K."/>
            <person name="Martijn J."/>
            <person name="Lind A.E."/>
            <person name="van Eijk R."/>
            <person name="Schleper C."/>
            <person name="Guy L."/>
            <person name="Ettema T.J."/>
        </authorList>
    </citation>
    <scope>NUCLEOTIDE SEQUENCE</scope>
</reference>
<comment type="caution">
    <text evidence="2">The sequence shown here is derived from an EMBL/GenBank/DDBJ whole genome shotgun (WGS) entry which is preliminary data.</text>
</comment>
<dbReference type="EMBL" id="LAZR01069904">
    <property type="protein sequence ID" value="KKK46791.1"/>
    <property type="molecule type" value="Genomic_DNA"/>
</dbReference>
<accession>A0A0F8YFF0</accession>
<feature type="non-terminal residue" evidence="2">
    <location>
        <position position="171"/>
    </location>
</feature>
<keyword evidence="1" id="KW-0812">Transmembrane</keyword>
<feature type="transmembrane region" description="Helical" evidence="1">
    <location>
        <begin position="129"/>
        <end position="159"/>
    </location>
</feature>
<name>A0A0F8YFF0_9ZZZZ</name>
<evidence type="ECO:0000256" key="1">
    <source>
        <dbReference type="SAM" id="Phobius"/>
    </source>
</evidence>
<protein>
    <submittedName>
        <fullName evidence="2">Uncharacterized protein</fullName>
    </submittedName>
</protein>
<keyword evidence="1" id="KW-0472">Membrane</keyword>
<evidence type="ECO:0000313" key="2">
    <source>
        <dbReference type="EMBL" id="KKK46791.1"/>
    </source>
</evidence>
<proteinExistence type="predicted"/>
<sequence>MNRFWLPIMRIIDKFPDWNLDSGEETEKLYNLKQKYIREVHAAYKTIQNIETIEKKFNNTYSNKHFNSDSEHYKAFIDYIEFQLEEEKPQPSKKIKVIVEKNISLKVKGTTQVEDSSVPKKISSMKMKIFLHFLLKSSIFVLFFIAPILLLLLITIVFFNYNYTVLLQYQP</sequence>
<organism evidence="2">
    <name type="scientific">marine sediment metagenome</name>
    <dbReference type="NCBI Taxonomy" id="412755"/>
    <lineage>
        <taxon>unclassified sequences</taxon>
        <taxon>metagenomes</taxon>
        <taxon>ecological metagenomes</taxon>
    </lineage>
</organism>
<keyword evidence="1" id="KW-1133">Transmembrane helix</keyword>